<dbReference type="AlphaFoldDB" id="A0A5B7FHE8"/>
<keyword evidence="2" id="KW-1185">Reference proteome</keyword>
<organism evidence="1 2">
    <name type="scientific">Portunus trituberculatus</name>
    <name type="common">Swimming crab</name>
    <name type="synonym">Neptunus trituberculatus</name>
    <dbReference type="NCBI Taxonomy" id="210409"/>
    <lineage>
        <taxon>Eukaryota</taxon>
        <taxon>Metazoa</taxon>
        <taxon>Ecdysozoa</taxon>
        <taxon>Arthropoda</taxon>
        <taxon>Crustacea</taxon>
        <taxon>Multicrustacea</taxon>
        <taxon>Malacostraca</taxon>
        <taxon>Eumalacostraca</taxon>
        <taxon>Eucarida</taxon>
        <taxon>Decapoda</taxon>
        <taxon>Pleocyemata</taxon>
        <taxon>Brachyura</taxon>
        <taxon>Eubrachyura</taxon>
        <taxon>Portunoidea</taxon>
        <taxon>Portunidae</taxon>
        <taxon>Portuninae</taxon>
        <taxon>Portunus</taxon>
    </lineage>
</organism>
<dbReference type="EMBL" id="VSRR010006237">
    <property type="protein sequence ID" value="MPC44348.1"/>
    <property type="molecule type" value="Genomic_DNA"/>
</dbReference>
<gene>
    <name evidence="1" type="ORF">E2C01_038020</name>
</gene>
<dbReference type="Proteomes" id="UP000324222">
    <property type="component" value="Unassembled WGS sequence"/>
</dbReference>
<accession>A0A5B7FHE8</accession>
<reference evidence="1 2" key="1">
    <citation type="submission" date="2019-05" db="EMBL/GenBank/DDBJ databases">
        <title>Another draft genome of Portunus trituberculatus and its Hox gene families provides insights of decapod evolution.</title>
        <authorList>
            <person name="Jeong J.-H."/>
            <person name="Song I."/>
            <person name="Kim S."/>
            <person name="Choi T."/>
            <person name="Kim D."/>
            <person name="Ryu S."/>
            <person name="Kim W."/>
        </authorList>
    </citation>
    <scope>NUCLEOTIDE SEQUENCE [LARGE SCALE GENOMIC DNA]</scope>
    <source>
        <tissue evidence="1">Muscle</tissue>
    </source>
</reference>
<name>A0A5B7FHE8_PORTR</name>
<protein>
    <submittedName>
        <fullName evidence="1">Uncharacterized protein</fullName>
    </submittedName>
</protein>
<evidence type="ECO:0000313" key="1">
    <source>
        <dbReference type="EMBL" id="MPC44348.1"/>
    </source>
</evidence>
<comment type="caution">
    <text evidence="1">The sequence shown here is derived from an EMBL/GenBank/DDBJ whole genome shotgun (WGS) entry which is preliminary data.</text>
</comment>
<sequence>MSFVHHDIIFITGWAFLAIWANLDPRLHSLQPLQEGKFEEVFILLPYDLLLTSSSGDVMSLSIKSMGLTSAVEDALRPHDPGGRFAERVF</sequence>
<proteinExistence type="predicted"/>
<evidence type="ECO:0000313" key="2">
    <source>
        <dbReference type="Proteomes" id="UP000324222"/>
    </source>
</evidence>